<evidence type="ECO:0000313" key="2">
    <source>
        <dbReference type="EMBL" id="KLT43254.1"/>
    </source>
</evidence>
<feature type="compositionally biased region" description="Polar residues" evidence="1">
    <location>
        <begin position="1"/>
        <end position="18"/>
    </location>
</feature>
<evidence type="ECO:0000256" key="1">
    <source>
        <dbReference type="SAM" id="MobiDB-lite"/>
    </source>
</evidence>
<protein>
    <submittedName>
        <fullName evidence="2">Uncharacterized protein</fullName>
    </submittedName>
</protein>
<gene>
    <name evidence="2" type="ORF">CC85DRAFT_66593</name>
</gene>
<dbReference type="RefSeq" id="XP_018279745.1">
    <property type="nucleotide sequence ID" value="XM_018427328.1"/>
</dbReference>
<feature type="region of interest" description="Disordered" evidence="1">
    <location>
        <begin position="1"/>
        <end position="21"/>
    </location>
</feature>
<feature type="compositionally biased region" description="Low complexity" evidence="1">
    <location>
        <begin position="114"/>
        <end position="125"/>
    </location>
</feature>
<dbReference type="AlphaFoldDB" id="A0A0J1B6A5"/>
<proteinExistence type="predicted"/>
<evidence type="ECO:0000313" key="3">
    <source>
        <dbReference type="Proteomes" id="UP000053611"/>
    </source>
</evidence>
<accession>A0A0J1B6A5</accession>
<dbReference type="Proteomes" id="UP000053611">
    <property type="component" value="Unassembled WGS sequence"/>
</dbReference>
<keyword evidence="3" id="KW-1185">Reference proteome</keyword>
<dbReference type="EMBL" id="KQ087197">
    <property type="protein sequence ID" value="KLT43254.1"/>
    <property type="molecule type" value="Genomic_DNA"/>
</dbReference>
<sequence length="140" mass="15143">MRVSQRPDTSRTGATAVSFSPMPMGVQSRLRCRLHQRSLRPCASNPEQCVLRLGHHPSPAPREAHSTKILVTHETPLHDRRAGAGGIAGALYAAVLYHISQQHSGHQVSNPFVSPRGIPPIRSSPAAPHKPPTRHCAALL</sequence>
<dbReference type="GeneID" id="28987931"/>
<feature type="region of interest" description="Disordered" evidence="1">
    <location>
        <begin position="106"/>
        <end position="140"/>
    </location>
</feature>
<reference evidence="2 3" key="1">
    <citation type="submission" date="2015-03" db="EMBL/GenBank/DDBJ databases">
        <title>Genomics and transcriptomics of the oil-accumulating basidiomycete yeast T. oleaginosus allow insights into substrate utilization and the diverse evolutionary trajectories of mating systems in fungi.</title>
        <authorList>
            <consortium name="DOE Joint Genome Institute"/>
            <person name="Kourist R."/>
            <person name="Kracht O."/>
            <person name="Bracharz F."/>
            <person name="Lipzen A."/>
            <person name="Nolan M."/>
            <person name="Ohm R."/>
            <person name="Grigoriev I."/>
            <person name="Sun S."/>
            <person name="Heitman J."/>
            <person name="Bruck T."/>
            <person name="Nowrousian M."/>
        </authorList>
    </citation>
    <scope>NUCLEOTIDE SEQUENCE [LARGE SCALE GENOMIC DNA]</scope>
    <source>
        <strain evidence="2 3">IBC0246</strain>
    </source>
</reference>
<name>A0A0J1B6A5_9TREE</name>
<organism evidence="2 3">
    <name type="scientific">Cutaneotrichosporon oleaginosum</name>
    <dbReference type="NCBI Taxonomy" id="879819"/>
    <lineage>
        <taxon>Eukaryota</taxon>
        <taxon>Fungi</taxon>
        <taxon>Dikarya</taxon>
        <taxon>Basidiomycota</taxon>
        <taxon>Agaricomycotina</taxon>
        <taxon>Tremellomycetes</taxon>
        <taxon>Trichosporonales</taxon>
        <taxon>Trichosporonaceae</taxon>
        <taxon>Cutaneotrichosporon</taxon>
    </lineage>
</organism>